<proteinExistence type="inferred from homology"/>
<protein>
    <recommendedName>
        <fullName evidence="4">o-succinylbenzoate synthase</fullName>
        <shortName evidence="4">OSB synthase</shortName>
        <shortName evidence="4">OSBS</shortName>
        <ecNumber evidence="4">4.2.1.113</ecNumber>
    </recommendedName>
    <alternativeName>
        <fullName evidence="4">4-(2'-carboxyphenyl)-4-oxybutyric acid synthase</fullName>
    </alternativeName>
    <alternativeName>
        <fullName evidence="4">o-succinylbenzoic acid synthase</fullName>
    </alternativeName>
</protein>
<dbReference type="GO" id="GO:0009234">
    <property type="term" value="P:menaquinone biosynthetic process"/>
    <property type="evidence" value="ECO:0007669"/>
    <property type="project" value="UniProtKB-UniRule"/>
</dbReference>
<gene>
    <name evidence="4" type="primary">menC</name>
    <name evidence="6" type="ORF">C492_17133</name>
</gene>
<comment type="function">
    <text evidence="4">Converts 2-succinyl-6-hydroxy-2,4-cyclohexadiene-1-carboxylate (SHCHC) to 2-succinylbenzoate (OSB).</text>
</comment>
<dbReference type="InterPro" id="IPR013342">
    <property type="entry name" value="Mandelate_racemase_C"/>
</dbReference>
<keyword evidence="1 4" id="KW-0479">Metal-binding</keyword>
<dbReference type="InterPro" id="IPR010196">
    <property type="entry name" value="OSB_synthase_MenC1"/>
</dbReference>
<comment type="cofactor">
    <cofactor evidence="4">
        <name>a divalent metal cation</name>
        <dbReference type="ChEBI" id="CHEBI:60240"/>
    </cofactor>
</comment>
<feature type="binding site" evidence="4">
    <location>
        <position position="210"/>
    </location>
    <ligand>
        <name>Mg(2+)</name>
        <dbReference type="ChEBI" id="CHEBI:18420"/>
    </ligand>
</feature>
<dbReference type="SFLD" id="SFLDG00180">
    <property type="entry name" value="muconate_cycloisomerase"/>
    <property type="match status" value="1"/>
</dbReference>
<feature type="active site" description="Proton acceptor" evidence="4">
    <location>
        <position position="257"/>
    </location>
</feature>
<dbReference type="Gene3D" id="3.30.390.10">
    <property type="entry name" value="Enolase-like, N-terminal domain"/>
    <property type="match status" value="1"/>
</dbReference>
<dbReference type="RefSeq" id="WP_008425727.1">
    <property type="nucleotide sequence ID" value="NZ_AOIA01000144.1"/>
</dbReference>
<dbReference type="HAMAP" id="MF_00470">
    <property type="entry name" value="MenC_1"/>
    <property type="match status" value="1"/>
</dbReference>
<sequence>MSRYDLEYRSFSLSLAEPLETASGTIESRDGFLVRVSRADGAVGYGEATPLPGWTESLADCEAALERARDALDSGDEDGALEAVDEAVAARYGVSLALADLAASSESIPLYRYYAPDSLVARVPVNATVGDGSVEETVSAARDAVERGFRCCKLKVGRRSVEADVERMRRVREVVGPSVELRADANGAWDYEEALAAIEAFDEDDVALVEQPLPAGALEGHAELRGRGVGIALDEGLLEHGVDAICEARAADAVVLKPMALGGLDVAQQVATWVDQFGVTPLVTTTIDGVVARTGAVHLAASLPDPPACGLATGDLLAEDLGRDPVLFENGAAVVPQAKGLGVEGVWAE</sequence>
<dbReference type="InterPro" id="IPR018110">
    <property type="entry name" value="Mandel_Rmase/mucon_lact_enz_CS"/>
</dbReference>
<accession>L9WZB5</accession>
<reference evidence="6 7" key="1">
    <citation type="journal article" date="2014" name="PLoS Genet.">
        <title>Phylogenetically driven sequencing of extremely halophilic archaea reveals strategies for static and dynamic osmo-response.</title>
        <authorList>
            <person name="Becker E.A."/>
            <person name="Seitzer P.M."/>
            <person name="Tritt A."/>
            <person name="Larsen D."/>
            <person name="Krusor M."/>
            <person name="Yao A.I."/>
            <person name="Wu D."/>
            <person name="Madern D."/>
            <person name="Eisen J.A."/>
            <person name="Darling A.E."/>
            <person name="Facciotti M.T."/>
        </authorList>
    </citation>
    <scope>NUCLEOTIDE SEQUENCE [LARGE SCALE GENOMIC DNA]</scope>
    <source>
        <strain evidence="6 7">DSM 18795</strain>
    </source>
</reference>
<evidence type="ECO:0000256" key="2">
    <source>
        <dbReference type="ARBA" id="ARBA00022842"/>
    </source>
</evidence>
<dbReference type="Pfam" id="PF21508">
    <property type="entry name" value="MenC_N"/>
    <property type="match status" value="1"/>
</dbReference>
<dbReference type="EMBL" id="AOIA01000144">
    <property type="protein sequence ID" value="ELY53703.1"/>
    <property type="molecule type" value="Genomic_DNA"/>
</dbReference>
<name>L9WZB5_9EURY</name>
<dbReference type="GO" id="GO:0000287">
    <property type="term" value="F:magnesium ion binding"/>
    <property type="evidence" value="ECO:0007669"/>
    <property type="project" value="UniProtKB-UniRule"/>
</dbReference>
<dbReference type="OrthoDB" id="214520at2157"/>
<keyword evidence="2 4" id="KW-0460">Magnesium</keyword>
<comment type="similarity">
    <text evidence="4">Belongs to the mandelate racemase/muconate lactonizing enzyme family. MenC type 1 subfamily.</text>
</comment>
<evidence type="ECO:0000256" key="3">
    <source>
        <dbReference type="ARBA" id="ARBA00023239"/>
    </source>
</evidence>
<dbReference type="InterPro" id="IPR029017">
    <property type="entry name" value="Enolase-like_N"/>
</dbReference>
<dbReference type="PATRIC" id="fig|1227498.3.peg.3380"/>
<keyword evidence="3 4" id="KW-0456">Lyase</keyword>
<feature type="binding site" evidence="4">
    <location>
        <position position="184"/>
    </location>
    <ligand>
        <name>Mg(2+)</name>
        <dbReference type="ChEBI" id="CHEBI:18420"/>
    </ligand>
</feature>
<dbReference type="Gene3D" id="3.20.20.120">
    <property type="entry name" value="Enolase-like C-terminal domain"/>
    <property type="match status" value="1"/>
</dbReference>
<dbReference type="STRING" id="1227498.C492_17133"/>
<evidence type="ECO:0000313" key="7">
    <source>
        <dbReference type="Proteomes" id="UP000011531"/>
    </source>
</evidence>
<dbReference type="SUPFAM" id="SSF54826">
    <property type="entry name" value="Enolase N-terminal domain-like"/>
    <property type="match status" value="1"/>
</dbReference>
<comment type="pathway">
    <text evidence="4">Quinol/quinone metabolism; menaquinone biosynthesis.</text>
</comment>
<dbReference type="PANTHER" id="PTHR48073:SF2">
    <property type="entry name" value="O-SUCCINYLBENZOATE SYNTHASE"/>
    <property type="match status" value="1"/>
</dbReference>
<dbReference type="SFLD" id="SFLDF00009">
    <property type="entry name" value="o-succinylbenzoate_synthase"/>
    <property type="match status" value="1"/>
</dbReference>
<dbReference type="InterPro" id="IPR036849">
    <property type="entry name" value="Enolase-like_C_sf"/>
</dbReference>
<feature type="domain" description="Mandelate racemase/muconate lactonizing enzyme C-terminal" evidence="5">
    <location>
        <begin position="134"/>
        <end position="231"/>
    </location>
</feature>
<comment type="caution">
    <text evidence="6">The sequence shown here is derived from an EMBL/GenBank/DDBJ whole genome shotgun (WGS) entry which is preliminary data.</text>
</comment>
<dbReference type="GO" id="GO:0009063">
    <property type="term" value="P:amino acid catabolic process"/>
    <property type="evidence" value="ECO:0007669"/>
    <property type="project" value="InterPro"/>
</dbReference>
<feature type="active site" description="Proton donor" evidence="4">
    <location>
        <position position="155"/>
    </location>
</feature>
<evidence type="ECO:0000256" key="4">
    <source>
        <dbReference type="HAMAP-Rule" id="MF_00470"/>
    </source>
</evidence>
<dbReference type="GO" id="GO:0043748">
    <property type="term" value="F:O-succinylbenzoate synthase activity"/>
    <property type="evidence" value="ECO:0007669"/>
    <property type="project" value="UniProtKB-EC"/>
</dbReference>
<evidence type="ECO:0000259" key="5">
    <source>
        <dbReference type="SMART" id="SM00922"/>
    </source>
</evidence>
<comment type="catalytic activity">
    <reaction evidence="4">
        <text>(1R,6R)-6-hydroxy-2-succinyl-cyclohexa-2,4-diene-1-carboxylate = 2-succinylbenzoate + H2O</text>
        <dbReference type="Rhea" id="RHEA:10196"/>
        <dbReference type="ChEBI" id="CHEBI:15377"/>
        <dbReference type="ChEBI" id="CHEBI:18325"/>
        <dbReference type="ChEBI" id="CHEBI:58689"/>
        <dbReference type="EC" id="4.2.1.113"/>
    </reaction>
</comment>
<dbReference type="UniPathway" id="UPA00079"/>
<feature type="binding site" evidence="4">
    <location>
        <position position="234"/>
    </location>
    <ligand>
        <name>Mg(2+)</name>
        <dbReference type="ChEBI" id="CHEBI:18420"/>
    </ligand>
</feature>
<dbReference type="AlphaFoldDB" id="L9WZB5"/>
<dbReference type="CDD" id="cd03320">
    <property type="entry name" value="OSBS"/>
    <property type="match status" value="1"/>
</dbReference>
<dbReference type="Proteomes" id="UP000011531">
    <property type="component" value="Unassembled WGS sequence"/>
</dbReference>
<evidence type="ECO:0000313" key="6">
    <source>
        <dbReference type="EMBL" id="ELY53703.1"/>
    </source>
</evidence>
<organism evidence="6 7">
    <name type="scientific">Natronococcus jeotgali DSM 18795</name>
    <dbReference type="NCBI Taxonomy" id="1227498"/>
    <lineage>
        <taxon>Archaea</taxon>
        <taxon>Methanobacteriati</taxon>
        <taxon>Methanobacteriota</taxon>
        <taxon>Stenosarchaea group</taxon>
        <taxon>Halobacteria</taxon>
        <taxon>Halobacteriales</taxon>
        <taxon>Natrialbaceae</taxon>
        <taxon>Natronococcus</taxon>
    </lineage>
</organism>
<comment type="pathway">
    <text evidence="4">Quinol/quinone metabolism; 1,4-dihydroxy-2-naphthoate biosynthesis; 1,4-dihydroxy-2-naphthoate from chorismate: step 4/7.</text>
</comment>
<dbReference type="EC" id="4.2.1.113" evidence="4"/>
<dbReference type="SMART" id="SM00922">
    <property type="entry name" value="MR_MLE"/>
    <property type="match status" value="1"/>
</dbReference>
<dbReference type="SFLD" id="SFLDS00001">
    <property type="entry name" value="Enolase"/>
    <property type="match status" value="1"/>
</dbReference>
<dbReference type="SUPFAM" id="SSF51604">
    <property type="entry name" value="Enolase C-terminal domain-like"/>
    <property type="match status" value="1"/>
</dbReference>
<dbReference type="InterPro" id="IPR041338">
    <property type="entry name" value="OSBS_N"/>
</dbReference>
<dbReference type="InterPro" id="IPR029065">
    <property type="entry name" value="Enolase_C-like"/>
</dbReference>
<dbReference type="PANTHER" id="PTHR48073">
    <property type="entry name" value="O-SUCCINYLBENZOATE SYNTHASE-RELATED"/>
    <property type="match status" value="1"/>
</dbReference>
<dbReference type="UniPathway" id="UPA01057">
    <property type="reaction ID" value="UER00165"/>
</dbReference>
<keyword evidence="4" id="KW-0474">Menaquinone biosynthesis</keyword>
<dbReference type="PROSITE" id="PS00909">
    <property type="entry name" value="MR_MLE_2"/>
    <property type="match status" value="1"/>
</dbReference>
<evidence type="ECO:0000256" key="1">
    <source>
        <dbReference type="ARBA" id="ARBA00022723"/>
    </source>
</evidence>
<dbReference type="Pfam" id="PF13378">
    <property type="entry name" value="MR_MLE_C"/>
    <property type="match status" value="1"/>
</dbReference>
<keyword evidence="7" id="KW-1185">Reference proteome</keyword>